<dbReference type="GeneID" id="12985964"/>
<reference key="2">
    <citation type="submission" date="2011-05" db="EMBL/GenBank/DDBJ databases">
        <title>The Genome Sequence of Magnaporthe oryzae 70-15.</title>
        <authorList>
            <consortium name="The Broad Institute Genome Sequencing Platform"/>
            <person name="Ma L.-J."/>
            <person name="Dead R."/>
            <person name="Young S.K."/>
            <person name="Zeng Q."/>
            <person name="Gargeya S."/>
            <person name="Fitzgerald M."/>
            <person name="Haas B."/>
            <person name="Abouelleil A."/>
            <person name="Alvarado L."/>
            <person name="Arachchi H.M."/>
            <person name="Berlin A."/>
            <person name="Brown A."/>
            <person name="Chapman S.B."/>
            <person name="Chen Z."/>
            <person name="Dunbar C."/>
            <person name="Freedman E."/>
            <person name="Gearin G."/>
            <person name="Gellesch M."/>
            <person name="Goldberg J."/>
            <person name="Griggs A."/>
            <person name="Gujja S."/>
            <person name="Heiman D."/>
            <person name="Howarth C."/>
            <person name="Larson L."/>
            <person name="Lui A."/>
            <person name="MacDonald P.J.P."/>
            <person name="Mehta T."/>
            <person name="Montmayeur A."/>
            <person name="Murphy C."/>
            <person name="Neiman D."/>
            <person name="Pearson M."/>
            <person name="Priest M."/>
            <person name="Roberts A."/>
            <person name="Saif S."/>
            <person name="Shea T."/>
            <person name="Shenoy N."/>
            <person name="Sisk P."/>
            <person name="Stolte C."/>
            <person name="Sykes S."/>
            <person name="Yandava C."/>
            <person name="Wortman J."/>
            <person name="Nusbaum C."/>
            <person name="Birren B."/>
        </authorList>
    </citation>
    <scope>NUCLEOTIDE SEQUENCE</scope>
    <source>
        <strain>70-15</strain>
    </source>
</reference>
<name>G4N1K0_PYRO7</name>
<dbReference type="InParanoid" id="G4N1K0"/>
<dbReference type="RefSeq" id="XP_003713074.1">
    <property type="nucleotide sequence ID" value="XM_003713026.1"/>
</dbReference>
<keyword evidence="3" id="KW-1185">Reference proteome</keyword>
<accession>G4N1K0</accession>
<evidence type="ECO:0000313" key="2">
    <source>
        <dbReference type="EMBL" id="EHA53267.1"/>
    </source>
</evidence>
<evidence type="ECO:0000313" key="3">
    <source>
        <dbReference type="Proteomes" id="UP000009058"/>
    </source>
</evidence>
<gene>
    <name evidence="2" type="ORF">MGG_16947</name>
</gene>
<dbReference type="KEGG" id="mgr:MGG_16947"/>
<dbReference type="HOGENOM" id="CLU_1069884_0_0_1"/>
<reference evidence="2 3" key="1">
    <citation type="journal article" date="2005" name="Nature">
        <title>The genome sequence of the rice blast fungus Magnaporthe grisea.</title>
        <authorList>
            <person name="Dean R.A."/>
            <person name="Talbot N.J."/>
            <person name="Ebbole D.J."/>
            <person name="Farman M.L."/>
            <person name="Mitchell T.K."/>
            <person name="Orbach M.J."/>
            <person name="Thon M."/>
            <person name="Kulkarni R."/>
            <person name="Xu J.R."/>
            <person name="Pan H."/>
            <person name="Read N.D."/>
            <person name="Lee Y.H."/>
            <person name="Carbone I."/>
            <person name="Brown D."/>
            <person name="Oh Y.Y."/>
            <person name="Donofrio N."/>
            <person name="Jeong J.S."/>
            <person name="Soanes D.M."/>
            <person name="Djonovic S."/>
            <person name="Kolomiets E."/>
            <person name="Rehmeyer C."/>
            <person name="Li W."/>
            <person name="Harding M."/>
            <person name="Kim S."/>
            <person name="Lebrun M.H."/>
            <person name="Bohnert H."/>
            <person name="Coughlan S."/>
            <person name="Butler J."/>
            <person name="Calvo S."/>
            <person name="Ma L.J."/>
            <person name="Nicol R."/>
            <person name="Purcell S."/>
            <person name="Nusbaum C."/>
            <person name="Galagan J.E."/>
            <person name="Birren B.W."/>
        </authorList>
    </citation>
    <scope>NUCLEOTIDE SEQUENCE [LARGE SCALE GENOMIC DNA]</scope>
    <source>
        <strain evidence="3">70-15 / ATCC MYA-4617 / FGSC 8958</strain>
    </source>
</reference>
<dbReference type="Proteomes" id="UP000009058">
    <property type="component" value="Chromosome 3"/>
</dbReference>
<dbReference type="AlphaFoldDB" id="G4N1K0"/>
<feature type="region of interest" description="Disordered" evidence="1">
    <location>
        <begin position="37"/>
        <end position="62"/>
    </location>
</feature>
<evidence type="ECO:0000256" key="1">
    <source>
        <dbReference type="SAM" id="MobiDB-lite"/>
    </source>
</evidence>
<dbReference type="VEuPathDB" id="FungiDB:MGG_16947"/>
<sequence>MPTTSSAPVYVPSASRKLRKAGDTPYMSIHSLVPHPAQIPSASEKHGAPQSHYSTTAHRPRGVPRQWADHVLLSGPFGDCRAGTVLPVHVQLTNPRNGTTSSLQAIPEAFRGRTPAFPAGKVFLCHAGSHREIGPCLVRLYAGGAPNRRSDSSFTAISGKLVKGEHGPCAHTENFVYGRELSWKLESPIDPLCGIAGQAAGRGMVNDFNQWLQLSVCKAVIQDIFTLSDHALLPRVEITKIGKLKVIEVVAGKMFCRRSP</sequence>
<dbReference type="EMBL" id="CM001233">
    <property type="protein sequence ID" value="EHA53267.1"/>
    <property type="molecule type" value="Genomic_DNA"/>
</dbReference>
<organism evidence="2 3">
    <name type="scientific">Pyricularia oryzae (strain 70-15 / ATCC MYA-4617 / FGSC 8958)</name>
    <name type="common">Rice blast fungus</name>
    <name type="synonym">Magnaporthe oryzae</name>
    <dbReference type="NCBI Taxonomy" id="242507"/>
    <lineage>
        <taxon>Eukaryota</taxon>
        <taxon>Fungi</taxon>
        <taxon>Dikarya</taxon>
        <taxon>Ascomycota</taxon>
        <taxon>Pezizomycotina</taxon>
        <taxon>Sordariomycetes</taxon>
        <taxon>Sordariomycetidae</taxon>
        <taxon>Magnaporthales</taxon>
        <taxon>Pyriculariaceae</taxon>
        <taxon>Pyricularia</taxon>
    </lineage>
</organism>
<protein>
    <submittedName>
        <fullName evidence="2">Uncharacterized protein</fullName>
    </submittedName>
</protein>
<proteinExistence type="predicted"/>
<dbReference type="OMA" id="WKLESPI"/>